<evidence type="ECO:0008006" key="3">
    <source>
        <dbReference type="Google" id="ProtNLM"/>
    </source>
</evidence>
<organism evidence="1 2">
    <name type="scientific">Kalanchoe fedtschenkoi</name>
    <name type="common">Lavender scallops</name>
    <name type="synonym">South American air plant</name>
    <dbReference type="NCBI Taxonomy" id="63787"/>
    <lineage>
        <taxon>Eukaryota</taxon>
        <taxon>Viridiplantae</taxon>
        <taxon>Streptophyta</taxon>
        <taxon>Embryophyta</taxon>
        <taxon>Tracheophyta</taxon>
        <taxon>Spermatophyta</taxon>
        <taxon>Magnoliopsida</taxon>
        <taxon>eudicotyledons</taxon>
        <taxon>Gunneridae</taxon>
        <taxon>Pentapetalae</taxon>
        <taxon>Saxifragales</taxon>
        <taxon>Crassulaceae</taxon>
        <taxon>Kalanchoe</taxon>
    </lineage>
</organism>
<accession>A0A7N0TQ73</accession>
<name>A0A7N0TQ73_KALFE</name>
<dbReference type="EnsemblPlants" id="Kaladp0041s0030.1.v1.1">
    <property type="protein sequence ID" value="Kaladp0041s0030.1.v1.1"/>
    <property type="gene ID" value="Kaladp0041s0030.v1.1"/>
</dbReference>
<dbReference type="InterPro" id="IPR016024">
    <property type="entry name" value="ARM-type_fold"/>
</dbReference>
<dbReference type="SUPFAM" id="SSF48371">
    <property type="entry name" value="ARM repeat"/>
    <property type="match status" value="1"/>
</dbReference>
<protein>
    <recommendedName>
        <fullName evidence="3">ARM repeat superfamily protein</fullName>
    </recommendedName>
</protein>
<dbReference type="PANTHER" id="PTHR14873">
    <property type="entry name" value="OS06G0694100 PROTEIN"/>
    <property type="match status" value="1"/>
</dbReference>
<dbReference type="Gramene" id="Kaladp0041s0030.12.v1.1">
    <property type="protein sequence ID" value="Kaladp0041s0030.12.v1.1"/>
    <property type="gene ID" value="Kaladp0041s0030.v1.1"/>
</dbReference>
<dbReference type="EnsemblPlants" id="Kaladp0041s0030.2.v1.1">
    <property type="protein sequence ID" value="Kaladp0041s0030.2.v1.1"/>
    <property type="gene ID" value="Kaladp0041s0030.v1.1"/>
</dbReference>
<dbReference type="EnsemblPlants" id="Kaladp0041s0030.11.v1.1">
    <property type="protein sequence ID" value="Kaladp0041s0030.11.v1.1"/>
    <property type="gene ID" value="Kaladp0041s0030.v1.1"/>
</dbReference>
<evidence type="ECO:0000313" key="2">
    <source>
        <dbReference type="Proteomes" id="UP000594263"/>
    </source>
</evidence>
<dbReference type="Gramene" id="Kaladp0041s0030.11.v1.1">
    <property type="protein sequence ID" value="Kaladp0041s0030.11.v1.1"/>
    <property type="gene ID" value="Kaladp0041s0030.v1.1"/>
</dbReference>
<dbReference type="AlphaFoldDB" id="A0A7N0TQ73"/>
<dbReference type="EnsemblPlants" id="Kaladp0041s0030.12.v1.1">
    <property type="protein sequence ID" value="Kaladp0041s0030.12.v1.1"/>
    <property type="gene ID" value="Kaladp0041s0030.v1.1"/>
</dbReference>
<proteinExistence type="predicted"/>
<evidence type="ECO:0000313" key="1">
    <source>
        <dbReference type="EnsemblPlants" id="Kaladp0041s0030.1.v1.1"/>
    </source>
</evidence>
<dbReference type="OMA" id="CFNELCT"/>
<dbReference type="Gramene" id="Kaladp0041s0030.1.v1.1">
    <property type="protein sequence ID" value="Kaladp0041s0030.1.v1.1"/>
    <property type="gene ID" value="Kaladp0041s0030.v1.1"/>
</dbReference>
<dbReference type="PANTHER" id="PTHR14873:SF1">
    <property type="entry name" value="OS06G0694100 PROTEIN"/>
    <property type="match status" value="1"/>
</dbReference>
<dbReference type="Gramene" id="Kaladp0041s0030.2.v1.1">
    <property type="protein sequence ID" value="Kaladp0041s0030.2.v1.1"/>
    <property type="gene ID" value="Kaladp0041s0030.v1.1"/>
</dbReference>
<sequence>MAEAIAALHQQLIQLSEPIREIVSKTPYEPPEGASVSVKSVVESLLPNTGLVRKSPTLNKDDVLSEIRKFSMCCALLASAEGSASDLMKWIPREVSAAASEAFNAAGKAYFGSLGGKGLGKTVELGLELVEDEGKKLVVELAPEVFPLLKASIKESAIDRSDEVDQVSAACARAPVAYAIMAAYQFRWFVTQIGFPYLGKLCALVIPCALTSLDHWSPEVKGQGMITFIHLGNNVNSGELGWCQDVILDACFQNIVCSDDIWHLVVEMSVLFAASTQKNNPRSPWFEKLLNEMLGHLERHPRNKERRVAWLEHIDPLLNSVGLILLAHFSRIFPLVFQWIHADDDDTVILVLKFVQTIIKLTWIRNTPYVARLVDELSIIYKEAAMRKARTEIRKHVAQLLIFLRQCQGLQFEAAWAKHKDDPNLETLELFREQDTMIAI</sequence>
<keyword evidence="2" id="KW-1185">Reference proteome</keyword>
<dbReference type="Proteomes" id="UP000594263">
    <property type="component" value="Unplaced"/>
</dbReference>
<reference evidence="1" key="1">
    <citation type="submission" date="2021-01" db="UniProtKB">
        <authorList>
            <consortium name="EnsemblPlants"/>
        </authorList>
    </citation>
    <scope>IDENTIFICATION</scope>
</reference>